<dbReference type="PANTHER" id="PTHR19288:SF46">
    <property type="entry name" value="HALOACID DEHALOGENASE-LIKE HYDROLASE DOMAIN-CONTAINING PROTEIN 2"/>
    <property type="match status" value="1"/>
</dbReference>
<dbReference type="CDD" id="cd07530">
    <property type="entry name" value="HAD_Pase_UmpH-like"/>
    <property type="match status" value="1"/>
</dbReference>
<dbReference type="FunFam" id="3.40.50.1000:FF:000053">
    <property type="entry name" value="TIGR01457 family HAD hydrolase"/>
    <property type="match status" value="1"/>
</dbReference>
<dbReference type="RefSeq" id="WP_208650308.1">
    <property type="nucleotide sequence ID" value="NZ_CP036528.1"/>
</dbReference>
<dbReference type="PIRSF" id="PIRSF000915">
    <property type="entry name" value="PGP-type_phosphatase"/>
    <property type="match status" value="1"/>
</dbReference>
<sequence>MKQYRAFCFDLDGTVYRGKEAIPTAVKFIHQLQEKKLDVFFVTNNSSKTPSQIRETLKQFGIDASEKQIYSSALVTAKYVKERFGQAKVYVIGQDGIRRAFQEQNIGMVEEKPDVVVMGIDRMITYEKLTKACLAVQNGAALIGTNEDIRFPTEEGFHPGNGSFVKLVSQVCNVEPIFMGKPSPVMLEMIQQEYGYGKEEMLMIGDNYDTDILCGIRFGCDTVHVNTGVVKAEAVKEKELQPTYYVEDLSEFHI</sequence>
<dbReference type="GO" id="GO:0046872">
    <property type="term" value="F:metal ion binding"/>
    <property type="evidence" value="ECO:0007669"/>
    <property type="project" value="UniProtKB-KW"/>
</dbReference>
<evidence type="ECO:0000313" key="8">
    <source>
        <dbReference type="EMBL" id="QBK26620.1"/>
    </source>
</evidence>
<dbReference type="GO" id="GO:0005737">
    <property type="term" value="C:cytoplasm"/>
    <property type="evidence" value="ECO:0007669"/>
    <property type="project" value="TreeGrafter"/>
</dbReference>
<evidence type="ECO:0000256" key="4">
    <source>
        <dbReference type="ARBA" id="ARBA00022842"/>
    </source>
</evidence>
<keyword evidence="9" id="KW-1185">Reference proteome</keyword>
<dbReference type="SFLD" id="SFLDS00003">
    <property type="entry name" value="Haloacid_Dehalogenase"/>
    <property type="match status" value="1"/>
</dbReference>
<dbReference type="PANTHER" id="PTHR19288">
    <property type="entry name" value="4-NITROPHENYLPHOSPHATASE-RELATED"/>
    <property type="match status" value="1"/>
</dbReference>
<evidence type="ECO:0000256" key="1">
    <source>
        <dbReference type="ARBA" id="ARBA00006696"/>
    </source>
</evidence>
<feature type="active site" description="Proton donor" evidence="5">
    <location>
        <position position="12"/>
    </location>
</feature>
<dbReference type="NCBIfam" id="TIGR01460">
    <property type="entry name" value="HAD-SF-IIA"/>
    <property type="match status" value="1"/>
</dbReference>
<keyword evidence="3 8" id="KW-0378">Hydrolase</keyword>
<dbReference type="EMBL" id="CP036528">
    <property type="protein sequence ID" value="QBK26620.1"/>
    <property type="molecule type" value="Genomic_DNA"/>
</dbReference>
<dbReference type="AlphaFoldDB" id="A0A4V1A3B0"/>
<feature type="binding site" evidence="7">
    <location>
        <position position="10"/>
    </location>
    <ligand>
        <name>Mg(2+)</name>
        <dbReference type="ChEBI" id="CHEBI:18420"/>
    </ligand>
</feature>
<dbReference type="SFLD" id="SFLDG01139">
    <property type="entry name" value="C2.A:_Pyridoxal_Phosphate_Phos"/>
    <property type="match status" value="1"/>
</dbReference>
<dbReference type="NCBIfam" id="TIGR01457">
    <property type="entry name" value="HAD-SF-IIA-hyp2"/>
    <property type="match status" value="1"/>
</dbReference>
<dbReference type="Proteomes" id="UP000291151">
    <property type="component" value="Chromosome"/>
</dbReference>
<name>A0A4V1A3B0_9BACL</name>
<comment type="cofactor">
    <cofactor evidence="7">
        <name>Mg(2+)</name>
        <dbReference type="ChEBI" id="CHEBI:18420"/>
    </cofactor>
    <text evidence="7">Divalent metal ions. Mg(2+) is the most effective.</text>
</comment>
<dbReference type="Pfam" id="PF13344">
    <property type="entry name" value="Hydrolase_6"/>
    <property type="match status" value="1"/>
</dbReference>
<feature type="active site" description="Nucleophile" evidence="5">
    <location>
        <position position="10"/>
    </location>
</feature>
<evidence type="ECO:0000256" key="3">
    <source>
        <dbReference type="ARBA" id="ARBA00022801"/>
    </source>
</evidence>
<evidence type="ECO:0000256" key="2">
    <source>
        <dbReference type="ARBA" id="ARBA00022723"/>
    </source>
</evidence>
<dbReference type="InterPro" id="IPR023214">
    <property type="entry name" value="HAD_sf"/>
</dbReference>
<accession>A0A4V1A3B0</accession>
<keyword evidence="4 7" id="KW-0460">Magnesium</keyword>
<evidence type="ECO:0000313" key="9">
    <source>
        <dbReference type="Proteomes" id="UP000291151"/>
    </source>
</evidence>
<feature type="binding site" evidence="7">
    <location>
        <position position="206"/>
    </location>
    <ligand>
        <name>Mg(2+)</name>
        <dbReference type="ChEBI" id="CHEBI:18420"/>
    </ligand>
</feature>
<evidence type="ECO:0000256" key="6">
    <source>
        <dbReference type="PIRSR" id="PIRSR000915-2"/>
    </source>
</evidence>
<proteinExistence type="inferred from homology"/>
<gene>
    <name evidence="8" type="ORF">DKZ56_12645</name>
</gene>
<dbReference type="KEGG" id="uth:DKZ56_12645"/>
<dbReference type="SUPFAM" id="SSF56784">
    <property type="entry name" value="HAD-like"/>
    <property type="match status" value="1"/>
</dbReference>
<feature type="binding site" evidence="6">
    <location>
        <position position="181"/>
    </location>
    <ligand>
        <name>substrate</name>
    </ligand>
</feature>
<keyword evidence="2 7" id="KW-0479">Metal-binding</keyword>
<evidence type="ECO:0000256" key="5">
    <source>
        <dbReference type="PIRSR" id="PIRSR000915-1"/>
    </source>
</evidence>
<dbReference type="Gene3D" id="3.40.50.1000">
    <property type="entry name" value="HAD superfamily/HAD-like"/>
    <property type="match status" value="2"/>
</dbReference>
<reference evidence="8 9" key="1">
    <citation type="submission" date="2019-02" db="EMBL/GenBank/DDBJ databases">
        <title>Ureibacillus thermophilus.</title>
        <authorList>
            <person name="Sunny J.S."/>
            <person name="Natarajan A."/>
            <person name="Saleena L.M."/>
        </authorList>
    </citation>
    <scope>NUCLEOTIDE SEQUENCE [LARGE SCALE GENOMIC DNA]</scope>
    <source>
        <strain evidence="8 9">LM102</strain>
    </source>
</reference>
<feature type="binding site" evidence="7">
    <location>
        <position position="12"/>
    </location>
    <ligand>
        <name>Mg(2+)</name>
        <dbReference type="ChEBI" id="CHEBI:18420"/>
    </ligand>
</feature>
<dbReference type="InterPro" id="IPR006357">
    <property type="entry name" value="HAD-SF_hydro_IIA"/>
</dbReference>
<evidence type="ECO:0000256" key="7">
    <source>
        <dbReference type="PIRSR" id="PIRSR000915-3"/>
    </source>
</evidence>
<dbReference type="GO" id="GO:0016791">
    <property type="term" value="F:phosphatase activity"/>
    <property type="evidence" value="ECO:0007669"/>
    <property type="project" value="TreeGrafter"/>
</dbReference>
<comment type="similarity">
    <text evidence="1">Belongs to the HAD-like hydrolase superfamily. NagD family.</text>
</comment>
<dbReference type="InterPro" id="IPR036412">
    <property type="entry name" value="HAD-like_sf"/>
</dbReference>
<dbReference type="InterPro" id="IPR006354">
    <property type="entry name" value="HAD-SF_hydro_IIA_hyp1"/>
</dbReference>
<organism evidence="8 9">
    <name type="scientific">Ureibacillus thermophilus</name>
    <dbReference type="NCBI Taxonomy" id="367743"/>
    <lineage>
        <taxon>Bacteria</taxon>
        <taxon>Bacillati</taxon>
        <taxon>Bacillota</taxon>
        <taxon>Bacilli</taxon>
        <taxon>Bacillales</taxon>
        <taxon>Caryophanaceae</taxon>
        <taxon>Ureibacillus</taxon>
    </lineage>
</organism>
<dbReference type="Pfam" id="PF13242">
    <property type="entry name" value="Hydrolase_like"/>
    <property type="match status" value="1"/>
</dbReference>
<protein>
    <submittedName>
        <fullName evidence="8">TIGR01457 family HAD-type hydrolase</fullName>
    </submittedName>
</protein>